<dbReference type="AlphaFoldDB" id="A0A0C9UE74"/>
<dbReference type="InterPro" id="IPR025533">
    <property type="entry name" value="DUF4419"/>
</dbReference>
<sequence>MPKDPPSDAEPFQATSNGFINSIFEAYCGHHKLVIRPNDVWIAIRKNSEKLRNSFVSHEGKVTLSLRYEANRHTVDYNVMAKDFADSLKEMLKEPSFHDFILPDFSTTTPNDTATSCGIPQITLLGTKEDYFNILRRLEKLQELNLGAKPQAFAALLKPVVKQFI</sequence>
<gene>
    <name evidence="1" type="ORF">M422DRAFT_275971</name>
</gene>
<evidence type="ECO:0000313" key="1">
    <source>
        <dbReference type="EMBL" id="KIJ23445.1"/>
    </source>
</evidence>
<dbReference type="OrthoDB" id="9978173at2759"/>
<dbReference type="PANTHER" id="PTHR31252:SF11">
    <property type="entry name" value="DUF4419 DOMAIN-CONTAINING PROTEIN"/>
    <property type="match status" value="1"/>
</dbReference>
<proteinExistence type="predicted"/>
<dbReference type="HOGENOM" id="CLU_1611859_0_0_1"/>
<accession>A0A0C9UE74</accession>
<evidence type="ECO:0000313" key="2">
    <source>
        <dbReference type="Proteomes" id="UP000054279"/>
    </source>
</evidence>
<dbReference type="EMBL" id="KN837674">
    <property type="protein sequence ID" value="KIJ23445.1"/>
    <property type="molecule type" value="Genomic_DNA"/>
</dbReference>
<protein>
    <submittedName>
        <fullName evidence="1">Uncharacterized protein</fullName>
    </submittedName>
</protein>
<dbReference type="Pfam" id="PF14388">
    <property type="entry name" value="DUF4419"/>
    <property type="match status" value="1"/>
</dbReference>
<keyword evidence="2" id="KW-1185">Reference proteome</keyword>
<dbReference type="Proteomes" id="UP000054279">
    <property type="component" value="Unassembled WGS sequence"/>
</dbReference>
<name>A0A0C9UE74_SPHS4</name>
<reference evidence="1 2" key="1">
    <citation type="submission" date="2014-06" db="EMBL/GenBank/DDBJ databases">
        <title>Evolutionary Origins and Diversification of the Mycorrhizal Mutualists.</title>
        <authorList>
            <consortium name="DOE Joint Genome Institute"/>
            <consortium name="Mycorrhizal Genomics Consortium"/>
            <person name="Kohler A."/>
            <person name="Kuo A."/>
            <person name="Nagy L.G."/>
            <person name="Floudas D."/>
            <person name="Copeland A."/>
            <person name="Barry K.W."/>
            <person name="Cichocki N."/>
            <person name="Veneault-Fourrey C."/>
            <person name="LaButti K."/>
            <person name="Lindquist E.A."/>
            <person name="Lipzen A."/>
            <person name="Lundell T."/>
            <person name="Morin E."/>
            <person name="Murat C."/>
            <person name="Riley R."/>
            <person name="Ohm R."/>
            <person name="Sun H."/>
            <person name="Tunlid A."/>
            <person name="Henrissat B."/>
            <person name="Grigoriev I.V."/>
            <person name="Hibbett D.S."/>
            <person name="Martin F."/>
        </authorList>
    </citation>
    <scope>NUCLEOTIDE SEQUENCE [LARGE SCALE GENOMIC DNA]</scope>
    <source>
        <strain evidence="1 2">SS14</strain>
    </source>
</reference>
<dbReference type="PANTHER" id="PTHR31252">
    <property type="entry name" value="DUF4419 DOMAIN-CONTAINING PROTEIN"/>
    <property type="match status" value="1"/>
</dbReference>
<organism evidence="1 2">
    <name type="scientific">Sphaerobolus stellatus (strain SS14)</name>
    <dbReference type="NCBI Taxonomy" id="990650"/>
    <lineage>
        <taxon>Eukaryota</taxon>
        <taxon>Fungi</taxon>
        <taxon>Dikarya</taxon>
        <taxon>Basidiomycota</taxon>
        <taxon>Agaricomycotina</taxon>
        <taxon>Agaricomycetes</taxon>
        <taxon>Phallomycetidae</taxon>
        <taxon>Geastrales</taxon>
        <taxon>Sphaerobolaceae</taxon>
        <taxon>Sphaerobolus</taxon>
    </lineage>
</organism>